<comment type="similarity">
    <text evidence="10">Belongs to the CDP-alcohol phosphatidyltransferase class-I family.</text>
</comment>
<comment type="catalytic activity">
    <reaction evidence="8">
        <text>N(6)-methyl-AMP + H2O + H(+) = IMP + methylamine</text>
        <dbReference type="Rhea" id="RHEA:16001"/>
        <dbReference type="ChEBI" id="CHEBI:15377"/>
        <dbReference type="ChEBI" id="CHEBI:15378"/>
        <dbReference type="ChEBI" id="CHEBI:58053"/>
        <dbReference type="ChEBI" id="CHEBI:59338"/>
        <dbReference type="ChEBI" id="CHEBI:144842"/>
    </reaction>
    <physiologicalReaction direction="left-to-right" evidence="8">
        <dbReference type="Rhea" id="RHEA:16002"/>
    </physiologicalReaction>
</comment>
<name>A0ABD0ZP13_CARAN</name>
<dbReference type="InterPro" id="IPR000504">
    <property type="entry name" value="RRM_dom"/>
</dbReference>
<sequence>MEWINSLPKIELHAHLNGSIRDSTLLELARVLGEKGVIVFADFENVIRKNDRSLAEVFHLFDLIHKITTDHKTVTRITREVVEDFALENVVYLELRTTPKRNDSIGMSKRSYMEAVIEGLKSISEVDIDFVTASDSQKLHNVCDGIQRKKIYVRLLLSIDRRETTESAMETVKLALDMKDVGVVGIDLSGNPLVGEWNTFLPALQFAKDNDLYITLHCGEVPNPKEIEAMLDFKPHRVGHACYFKDEDWTKLKSFRIPVEICLSSNIITKSISSIDIHHFADLYKAKHPLILCTDDFGVFSTTISNEYALAVRAFGLGKTETFALARTAIDATFAEDEVKQQLRLIFESASPRLLHLCIGAETALNLRLDRIRNRNRFPRQLGLQSVVSNVDRNDSKEENGGIVKNFVNVPNLISMARLVSGPALWWMISNKMYTSAFVGLAISGASDWLDGYMARRMKINSVVGSYLDPLADKVLIGCVALAMVQKDLLHLEYSSISSGSSRYQDSSYNRNFVMSRVDKVETTKEVADTLQQIETKSDQGATKILTTLYVGNLSPHTEISHIIDFFKDVGEVVHVRIAVNDMGTHKGYSYVQFASSNQAKMALKKKNGESLHYHKILLGVPRRNAEFFSRPEYCINHKVWYKDDYLGPESLVIEEDETVEGGLDEYPNFVKEAAIRKKTLFVANFSSGTIISDIIDFFKNVGEVVRVQLSVNKMHRPKHCGLVEFASIDEAKKALEKNGFGFVEFASSYEAKKALKEKNGEYLLDHQIFLDVAKSAPYPPGPNLVIEDDETPNFVEAVAIRKKTLFVNHLSCHTGISHIIDFFKDVGRVVHVRLNVWYEDYLRQENLLIEEDEAVEGLDVTPDYVEEVAIVKKTLFVANLFGVTRICNIINFFKDVGVVIRVRLIVDHMSSAY</sequence>
<evidence type="ECO:0000313" key="13">
    <source>
        <dbReference type="Proteomes" id="UP001558713"/>
    </source>
</evidence>
<dbReference type="PANTHER" id="PTHR11409">
    <property type="entry name" value="ADENOSINE DEAMINASE"/>
    <property type="match status" value="1"/>
</dbReference>
<gene>
    <name evidence="12" type="ORF">V5N11_024049</name>
</gene>
<dbReference type="Pfam" id="PF01066">
    <property type="entry name" value="CDP-OH_P_transf"/>
    <property type="match status" value="1"/>
</dbReference>
<dbReference type="GO" id="GO:0046872">
    <property type="term" value="F:metal ion binding"/>
    <property type="evidence" value="ECO:0007669"/>
    <property type="project" value="UniProtKB-KW"/>
</dbReference>
<keyword evidence="5" id="KW-0378">Hydrolase</keyword>
<accession>A0ABD0ZP13</accession>
<feature type="domain" description="RRM" evidence="11">
    <location>
        <begin position="679"/>
        <end position="776"/>
    </location>
</feature>
<reference evidence="12 13" key="1">
    <citation type="submission" date="2024-04" db="EMBL/GenBank/DDBJ databases">
        <title>Genome assembly C_amara_ONT_v2.</title>
        <authorList>
            <person name="Yant L."/>
            <person name="Moore C."/>
            <person name="Slenker M."/>
        </authorList>
    </citation>
    <scope>NUCLEOTIDE SEQUENCE [LARGE SCALE GENOMIC DNA]</scope>
    <source>
        <tissue evidence="12">Leaf</tissue>
    </source>
</reference>
<evidence type="ECO:0000256" key="3">
    <source>
        <dbReference type="ARBA" id="ARBA00022679"/>
    </source>
</evidence>
<protein>
    <submittedName>
        <fullName evidence="12">N6-mAMP deaminase</fullName>
    </submittedName>
</protein>
<comment type="caution">
    <text evidence="12">The sequence shown here is derived from an EMBL/GenBank/DDBJ whole genome shotgun (WGS) entry which is preliminary data.</text>
</comment>
<evidence type="ECO:0000256" key="2">
    <source>
        <dbReference type="ARBA" id="ARBA00006676"/>
    </source>
</evidence>
<dbReference type="SMART" id="SM00360">
    <property type="entry name" value="RRM"/>
    <property type="match status" value="2"/>
</dbReference>
<dbReference type="Proteomes" id="UP001558713">
    <property type="component" value="Unassembled WGS sequence"/>
</dbReference>
<dbReference type="PROSITE" id="PS00379">
    <property type="entry name" value="CDP_ALCOHOL_P_TRANSF"/>
    <property type="match status" value="1"/>
</dbReference>
<dbReference type="Pfam" id="PF00962">
    <property type="entry name" value="A_deaminase"/>
    <property type="match status" value="1"/>
</dbReference>
<dbReference type="CDD" id="cd00590">
    <property type="entry name" value="RRM_SF"/>
    <property type="match status" value="1"/>
</dbReference>
<comment type="cofactor">
    <cofactor evidence="1">
        <name>Zn(2+)</name>
        <dbReference type="ChEBI" id="CHEBI:29105"/>
    </cofactor>
</comment>
<dbReference type="EMBL" id="JBANAX010000703">
    <property type="protein sequence ID" value="KAL1196382.1"/>
    <property type="molecule type" value="Genomic_DNA"/>
</dbReference>
<dbReference type="PROSITE" id="PS50102">
    <property type="entry name" value="RRM"/>
    <property type="match status" value="2"/>
</dbReference>
<dbReference type="FunFam" id="3.20.20.140:FF:000050">
    <property type="entry name" value="Adenosine/AMP deaminase family protein"/>
    <property type="match status" value="1"/>
</dbReference>
<dbReference type="InterPro" id="IPR001365">
    <property type="entry name" value="A_deaminase_dom"/>
</dbReference>
<dbReference type="Gene3D" id="3.20.20.140">
    <property type="entry name" value="Metal-dependent hydrolases"/>
    <property type="match status" value="1"/>
</dbReference>
<dbReference type="InterPro" id="IPR000462">
    <property type="entry name" value="CDP-OH_P_trans"/>
</dbReference>
<evidence type="ECO:0000256" key="5">
    <source>
        <dbReference type="ARBA" id="ARBA00022801"/>
    </source>
</evidence>
<dbReference type="GO" id="GO:0009117">
    <property type="term" value="P:nucleotide metabolic process"/>
    <property type="evidence" value="ECO:0007669"/>
    <property type="project" value="UniProtKB-KW"/>
</dbReference>
<evidence type="ECO:0000256" key="10">
    <source>
        <dbReference type="RuleBase" id="RU003750"/>
    </source>
</evidence>
<dbReference type="PANTHER" id="PTHR11409:SF42">
    <property type="entry name" value="ADENOSINE DEAMINASE-LIKE PROTEIN"/>
    <property type="match status" value="1"/>
</dbReference>
<dbReference type="CDD" id="cd00443">
    <property type="entry name" value="ADA_AMPD"/>
    <property type="match status" value="1"/>
</dbReference>
<evidence type="ECO:0000313" key="12">
    <source>
        <dbReference type="EMBL" id="KAL1196382.1"/>
    </source>
</evidence>
<dbReference type="SUPFAM" id="SSF51556">
    <property type="entry name" value="Metallo-dependent hydrolases"/>
    <property type="match status" value="1"/>
</dbReference>
<dbReference type="InterPro" id="IPR032466">
    <property type="entry name" value="Metal_Hydrolase"/>
</dbReference>
<proteinExistence type="inferred from homology"/>
<evidence type="ECO:0000256" key="8">
    <source>
        <dbReference type="ARBA" id="ARBA00048787"/>
    </source>
</evidence>
<feature type="domain" description="RRM" evidence="11">
    <location>
        <begin position="547"/>
        <end position="624"/>
    </location>
</feature>
<dbReference type="GO" id="GO:0016787">
    <property type="term" value="F:hydrolase activity"/>
    <property type="evidence" value="ECO:0007669"/>
    <property type="project" value="UniProtKB-KW"/>
</dbReference>
<organism evidence="12 13">
    <name type="scientific">Cardamine amara subsp. amara</name>
    <dbReference type="NCBI Taxonomy" id="228776"/>
    <lineage>
        <taxon>Eukaryota</taxon>
        <taxon>Viridiplantae</taxon>
        <taxon>Streptophyta</taxon>
        <taxon>Embryophyta</taxon>
        <taxon>Tracheophyta</taxon>
        <taxon>Spermatophyta</taxon>
        <taxon>Magnoliopsida</taxon>
        <taxon>eudicotyledons</taxon>
        <taxon>Gunneridae</taxon>
        <taxon>Pentapetalae</taxon>
        <taxon>rosids</taxon>
        <taxon>malvids</taxon>
        <taxon>Brassicales</taxon>
        <taxon>Brassicaceae</taxon>
        <taxon>Cardamineae</taxon>
        <taxon>Cardamine</taxon>
    </lineage>
</organism>
<dbReference type="AlphaFoldDB" id="A0ABD0ZP13"/>
<comment type="similarity">
    <text evidence="2">Belongs to the metallo-dependent hydrolases superfamily. Adenosine and AMP deaminases family.</text>
</comment>
<keyword evidence="4" id="KW-0479">Metal-binding</keyword>
<evidence type="ECO:0000256" key="9">
    <source>
        <dbReference type="PROSITE-ProRule" id="PRU00176"/>
    </source>
</evidence>
<keyword evidence="13" id="KW-1185">Reference proteome</keyword>
<dbReference type="Gene3D" id="3.30.70.330">
    <property type="match status" value="3"/>
</dbReference>
<dbReference type="InterPro" id="IPR035979">
    <property type="entry name" value="RBD_domain_sf"/>
</dbReference>
<dbReference type="SUPFAM" id="SSF54928">
    <property type="entry name" value="RNA-binding domain, RBD"/>
    <property type="match status" value="2"/>
</dbReference>
<keyword evidence="6" id="KW-0862">Zinc</keyword>
<dbReference type="InterPro" id="IPR043130">
    <property type="entry name" value="CDP-OH_PTrfase_TM_dom"/>
</dbReference>
<evidence type="ECO:0000256" key="7">
    <source>
        <dbReference type="ARBA" id="ARBA00023080"/>
    </source>
</evidence>
<evidence type="ECO:0000256" key="6">
    <source>
        <dbReference type="ARBA" id="ARBA00022833"/>
    </source>
</evidence>
<evidence type="ECO:0000256" key="1">
    <source>
        <dbReference type="ARBA" id="ARBA00001947"/>
    </source>
</evidence>
<evidence type="ECO:0000259" key="11">
    <source>
        <dbReference type="PROSITE" id="PS50102"/>
    </source>
</evidence>
<keyword evidence="3 10" id="KW-0808">Transferase</keyword>
<keyword evidence="7" id="KW-0546">Nucleotide metabolism</keyword>
<evidence type="ECO:0000256" key="4">
    <source>
        <dbReference type="ARBA" id="ARBA00022723"/>
    </source>
</evidence>
<dbReference type="Gene3D" id="1.20.120.1760">
    <property type="match status" value="1"/>
</dbReference>
<dbReference type="InterPro" id="IPR006330">
    <property type="entry name" value="Ado/ade_deaminase"/>
</dbReference>
<dbReference type="InterPro" id="IPR048254">
    <property type="entry name" value="CDP_ALCOHOL_P_TRANSF_CS"/>
</dbReference>
<dbReference type="Pfam" id="PF00076">
    <property type="entry name" value="RRM_1"/>
    <property type="match status" value="2"/>
</dbReference>
<dbReference type="GO" id="GO:0016740">
    <property type="term" value="F:transferase activity"/>
    <property type="evidence" value="ECO:0007669"/>
    <property type="project" value="UniProtKB-KW"/>
</dbReference>
<dbReference type="InterPro" id="IPR012677">
    <property type="entry name" value="Nucleotide-bd_a/b_plait_sf"/>
</dbReference>
<keyword evidence="9" id="KW-0694">RNA-binding</keyword>
<dbReference type="GO" id="GO:0003723">
    <property type="term" value="F:RNA binding"/>
    <property type="evidence" value="ECO:0007669"/>
    <property type="project" value="UniProtKB-UniRule"/>
</dbReference>